<evidence type="ECO:0000259" key="12">
    <source>
        <dbReference type="PROSITE" id="PS50039"/>
    </source>
</evidence>
<dbReference type="Proteomes" id="UP000807504">
    <property type="component" value="Unassembled WGS sequence"/>
</dbReference>
<evidence type="ECO:0000313" key="14">
    <source>
        <dbReference type="Proteomes" id="UP000807504"/>
    </source>
</evidence>
<evidence type="ECO:0000256" key="4">
    <source>
        <dbReference type="ARBA" id="ARBA00023125"/>
    </source>
</evidence>
<dbReference type="Gene3D" id="1.10.10.10">
    <property type="entry name" value="Winged helix-like DNA-binding domain superfamily/Winged helix DNA-binding domain"/>
    <property type="match status" value="1"/>
</dbReference>
<dbReference type="PROSITE" id="PS00658">
    <property type="entry name" value="FORK_HEAD_2"/>
    <property type="match status" value="1"/>
</dbReference>
<dbReference type="GO" id="GO:0000978">
    <property type="term" value="F:RNA polymerase II cis-regulatory region sequence-specific DNA binding"/>
    <property type="evidence" value="ECO:0007669"/>
    <property type="project" value="TreeGrafter"/>
</dbReference>
<evidence type="ECO:0000256" key="10">
    <source>
        <dbReference type="SAM" id="MobiDB-lite"/>
    </source>
</evidence>
<keyword evidence="14" id="KW-1185">Reference proteome</keyword>
<feature type="compositionally biased region" description="Basic and acidic residues" evidence="10">
    <location>
        <begin position="702"/>
        <end position="716"/>
    </location>
</feature>
<dbReference type="InterPro" id="IPR047512">
    <property type="entry name" value="FH_FOXJ1"/>
</dbReference>
<dbReference type="Pfam" id="PF00250">
    <property type="entry name" value="Forkhead"/>
    <property type="match status" value="1"/>
</dbReference>
<evidence type="ECO:0000256" key="1">
    <source>
        <dbReference type="ARBA" id="ARBA00004123"/>
    </source>
</evidence>
<keyword evidence="11" id="KW-1133">Transmembrane helix</keyword>
<evidence type="ECO:0000256" key="7">
    <source>
        <dbReference type="ARBA" id="ARBA00023242"/>
    </source>
</evidence>
<keyword evidence="2" id="KW-0970">Cilium biogenesis/degradation</keyword>
<keyword evidence="11" id="KW-0812">Transmembrane</keyword>
<dbReference type="InterPro" id="IPR047513">
    <property type="entry name" value="FOXJ1"/>
</dbReference>
<dbReference type="FunFam" id="1.10.10.10:FF:000030">
    <property type="entry name" value="Forkhead box protein K2"/>
    <property type="match status" value="1"/>
</dbReference>
<keyword evidence="7 9" id="KW-0539">Nucleus</keyword>
<gene>
    <name evidence="13" type="ORF">HNY73_020056</name>
</gene>
<keyword evidence="5" id="KW-0010">Activator</keyword>
<dbReference type="GO" id="GO:0000981">
    <property type="term" value="F:DNA-binding transcription factor activity, RNA polymerase II-specific"/>
    <property type="evidence" value="ECO:0007669"/>
    <property type="project" value="TreeGrafter"/>
</dbReference>
<name>A0A8T0E5D8_ARGBR</name>
<feature type="region of interest" description="Disordered" evidence="10">
    <location>
        <begin position="619"/>
        <end position="675"/>
    </location>
</feature>
<feature type="region of interest" description="Disordered" evidence="10">
    <location>
        <begin position="194"/>
        <end position="225"/>
    </location>
</feature>
<accession>A0A8T0E5D8</accession>
<feature type="region of interest" description="Disordered" evidence="10">
    <location>
        <begin position="695"/>
        <end position="742"/>
    </location>
</feature>
<evidence type="ECO:0000256" key="3">
    <source>
        <dbReference type="ARBA" id="ARBA00023015"/>
    </source>
</evidence>
<dbReference type="InterPro" id="IPR036388">
    <property type="entry name" value="WH-like_DNA-bd_sf"/>
</dbReference>
<evidence type="ECO:0000256" key="11">
    <source>
        <dbReference type="SAM" id="Phobius"/>
    </source>
</evidence>
<dbReference type="GO" id="GO:0030030">
    <property type="term" value="P:cell projection organization"/>
    <property type="evidence" value="ECO:0007669"/>
    <property type="project" value="UniProtKB-KW"/>
</dbReference>
<feature type="compositionally biased region" description="Polar residues" evidence="10">
    <location>
        <begin position="215"/>
        <end position="225"/>
    </location>
</feature>
<dbReference type="EMBL" id="JABXBU010002230">
    <property type="protein sequence ID" value="KAF8767049.1"/>
    <property type="molecule type" value="Genomic_DNA"/>
</dbReference>
<keyword evidence="4 9" id="KW-0238">DNA-binding</keyword>
<dbReference type="InterPro" id="IPR030456">
    <property type="entry name" value="TF_fork_head_CS_2"/>
</dbReference>
<feature type="domain" description="Fork-head" evidence="12">
    <location>
        <begin position="104"/>
        <end position="197"/>
    </location>
</feature>
<dbReference type="PRINTS" id="PR00053">
    <property type="entry name" value="FORKHEAD"/>
</dbReference>
<dbReference type="PROSITE" id="PS00657">
    <property type="entry name" value="FORK_HEAD_1"/>
    <property type="match status" value="1"/>
</dbReference>
<evidence type="ECO:0000256" key="8">
    <source>
        <dbReference type="ARBA" id="ARBA00034770"/>
    </source>
</evidence>
<reference evidence="13" key="2">
    <citation type="submission" date="2020-06" db="EMBL/GenBank/DDBJ databases">
        <authorList>
            <person name="Sheffer M."/>
        </authorList>
    </citation>
    <scope>NUCLEOTIDE SEQUENCE</scope>
</reference>
<keyword evidence="11" id="KW-0472">Membrane</keyword>
<dbReference type="CDD" id="cd20023">
    <property type="entry name" value="FH_FOXJ1"/>
    <property type="match status" value="1"/>
</dbReference>
<dbReference type="PROSITE" id="PS50039">
    <property type="entry name" value="FORK_HEAD_3"/>
    <property type="match status" value="1"/>
</dbReference>
<comment type="caution">
    <text evidence="13">The sequence shown here is derived from an EMBL/GenBank/DDBJ whole genome shotgun (WGS) entry which is preliminary data.</text>
</comment>
<evidence type="ECO:0000256" key="2">
    <source>
        <dbReference type="ARBA" id="ARBA00022794"/>
    </source>
</evidence>
<dbReference type="InterPro" id="IPR036390">
    <property type="entry name" value="WH_DNA-bd_sf"/>
</dbReference>
<sequence length="773" mass="85918">MTFKMPIVSKDEMALRFHQNWREQNPEDLISDVDDCLTDLNWLQNLNIMTKFGAPTPETPPASPVPSPEANKGLLFAKTKVSSSFCSKPPQVEDVDYKTNGSVKPPYSYATLICMAMKANKNKMTLSAIYKWIKENFMYYRNADPSWQNSIRHNLSLNKCFIKIPRSKDEPGKGGFWRLDPQYAESLVDGIFKKRRPAQRQASNGNAKKSRRDTATTTPKLKGQSDTLTRVLETFQQDTPPSSAGSLVSHTEVEMLADLKPLQTQELFAYTTNSLCDFQTDRLLIPSSQSVHTKLQPSPSISDQNDEALQVLEPIPHVNMVNGGLRVSHHSTINDHNAATTTNNNDVCWNDVLGDQDLELENLYKYRPEDSISSVVNTALALNDDLFSSDGSSSDLPTELDLVSTDQLDMSATTGQAMPTTTDWWGFQHPSLDVTLTPLLSISVPFNGNGASTVANLGGNCNNFNNNYVQNATSYVLDRPAQSQDPLQNQPWAECKAALEAVAFDLDDLGDLDPVHFKEKVKIYKEIAMGDADGEVEIPVQEIEVWMDEALAVVDEGLGNLLTLVTSLNERTNSILQELKIMESFRKIFIALNFFIVPVVIAIMLCYGSKESVNSNVRGIERNTESDSSEQRNLSGMEDSSEVEMESAHTDASNSVEPSDGTLDDYSNSPEETPTPIEFPILYQFQVLMREQSPDLSVRFEPTNKEGKETTEDGRVMEQNTKGSAKSQEDSSSVAEKNEDNYATSAFPLSELHTCSKEGSSSLNQIHIHKTSY</sequence>
<dbReference type="SMART" id="SM00339">
    <property type="entry name" value="FH"/>
    <property type="match status" value="1"/>
</dbReference>
<keyword evidence="6" id="KW-0804">Transcription</keyword>
<evidence type="ECO:0000256" key="9">
    <source>
        <dbReference type="PROSITE-ProRule" id="PRU00089"/>
    </source>
</evidence>
<evidence type="ECO:0000256" key="6">
    <source>
        <dbReference type="ARBA" id="ARBA00023163"/>
    </source>
</evidence>
<evidence type="ECO:0000313" key="13">
    <source>
        <dbReference type="EMBL" id="KAF8767049.1"/>
    </source>
</evidence>
<feature type="compositionally biased region" description="Polar residues" evidence="10">
    <location>
        <begin position="718"/>
        <end position="735"/>
    </location>
</feature>
<reference evidence="13" key="1">
    <citation type="journal article" date="2020" name="bioRxiv">
        <title>Chromosome-level reference genome of the European wasp spider Argiope bruennichi: a resource for studies on range expansion and evolutionary adaptation.</title>
        <authorList>
            <person name="Sheffer M.M."/>
            <person name="Hoppe A."/>
            <person name="Krehenwinkel H."/>
            <person name="Uhl G."/>
            <person name="Kuss A.W."/>
            <person name="Jensen L."/>
            <person name="Jensen C."/>
            <person name="Gillespie R.G."/>
            <person name="Hoff K.J."/>
            <person name="Prost S."/>
        </authorList>
    </citation>
    <scope>NUCLEOTIDE SEQUENCE</scope>
</reference>
<comment type="subcellular location">
    <subcellularLocation>
        <location evidence="1 9">Nucleus</location>
    </subcellularLocation>
</comment>
<feature type="transmembrane region" description="Helical" evidence="11">
    <location>
        <begin position="588"/>
        <end position="608"/>
    </location>
</feature>
<evidence type="ECO:0000256" key="5">
    <source>
        <dbReference type="ARBA" id="ARBA00023159"/>
    </source>
</evidence>
<protein>
    <submittedName>
        <fullName evidence="13">Forkhead box protein J1 like protein</fullName>
    </submittedName>
</protein>
<dbReference type="PANTHER" id="PTHR46805:SF1">
    <property type="entry name" value="FORKHEAD BOX PROTEIN J1"/>
    <property type="match status" value="1"/>
</dbReference>
<dbReference type="AlphaFoldDB" id="A0A8T0E5D8"/>
<dbReference type="GO" id="GO:0005634">
    <property type="term" value="C:nucleus"/>
    <property type="evidence" value="ECO:0007669"/>
    <property type="project" value="UniProtKB-SubCell"/>
</dbReference>
<dbReference type="InterPro" id="IPR001766">
    <property type="entry name" value="Fork_head_dom"/>
</dbReference>
<proteinExistence type="inferred from homology"/>
<feature type="DNA-binding region" description="Fork-head" evidence="9">
    <location>
        <begin position="104"/>
        <end position="197"/>
    </location>
</feature>
<keyword evidence="3" id="KW-0805">Transcription regulation</keyword>
<comment type="similarity">
    <text evidence="8">Belongs to the FOXJ1 family.</text>
</comment>
<organism evidence="13 14">
    <name type="scientific">Argiope bruennichi</name>
    <name type="common">Wasp spider</name>
    <name type="synonym">Aranea bruennichi</name>
    <dbReference type="NCBI Taxonomy" id="94029"/>
    <lineage>
        <taxon>Eukaryota</taxon>
        <taxon>Metazoa</taxon>
        <taxon>Ecdysozoa</taxon>
        <taxon>Arthropoda</taxon>
        <taxon>Chelicerata</taxon>
        <taxon>Arachnida</taxon>
        <taxon>Araneae</taxon>
        <taxon>Araneomorphae</taxon>
        <taxon>Entelegynae</taxon>
        <taxon>Araneoidea</taxon>
        <taxon>Araneidae</taxon>
        <taxon>Argiope</taxon>
    </lineage>
</organism>
<dbReference type="PANTHER" id="PTHR46805">
    <property type="entry name" value="FORKHEAD BOX PROTEIN J1"/>
    <property type="match status" value="1"/>
</dbReference>
<dbReference type="InterPro" id="IPR018122">
    <property type="entry name" value="TF_fork_head_CS_1"/>
</dbReference>
<dbReference type="SUPFAM" id="SSF46785">
    <property type="entry name" value="Winged helix' DNA-binding domain"/>
    <property type="match status" value="1"/>
</dbReference>